<evidence type="ECO:0000313" key="3">
    <source>
        <dbReference type="EMBL" id="EHK22684.1"/>
    </source>
</evidence>
<dbReference type="InterPro" id="IPR055343">
    <property type="entry name" value="CREG_beta-barrel"/>
</dbReference>
<evidence type="ECO:0000259" key="2">
    <source>
        <dbReference type="Pfam" id="PF13883"/>
    </source>
</evidence>
<dbReference type="OrthoDB" id="2138282at2759"/>
<dbReference type="eggNOG" id="ENOG502RDU8">
    <property type="taxonomic scope" value="Eukaryota"/>
</dbReference>
<comment type="caution">
    <text evidence="3">The sequence shown here is derived from an EMBL/GenBank/DDBJ whole genome shotgun (WGS) entry which is preliminary data.</text>
</comment>
<evidence type="ECO:0000256" key="1">
    <source>
        <dbReference type="SAM" id="SignalP"/>
    </source>
</evidence>
<dbReference type="Pfam" id="PF13883">
    <property type="entry name" value="CREG_beta-barrel"/>
    <property type="match status" value="1"/>
</dbReference>
<dbReference type="RefSeq" id="XP_013956898.1">
    <property type="nucleotide sequence ID" value="XM_014101423.1"/>
</dbReference>
<dbReference type="GeneID" id="25798489"/>
<dbReference type="OMA" id="ITLSMRW"/>
<dbReference type="HOGENOM" id="CLU_056802_1_0_1"/>
<dbReference type="AlphaFoldDB" id="G9MRG2"/>
<dbReference type="EMBL" id="ABDF02000006">
    <property type="protein sequence ID" value="EHK22684.1"/>
    <property type="molecule type" value="Genomic_DNA"/>
</dbReference>
<dbReference type="PANTHER" id="PTHR37273">
    <property type="entry name" value="CHROMOSOME 8, WHOLE GENOME SHOTGUN SEQUENCE"/>
    <property type="match status" value="1"/>
</dbReference>
<reference evidence="3 4" key="1">
    <citation type="journal article" date="2011" name="Genome Biol.">
        <title>Comparative genome sequence analysis underscores mycoparasitism as the ancestral life style of Trichoderma.</title>
        <authorList>
            <person name="Kubicek C.P."/>
            <person name="Herrera-Estrella A."/>
            <person name="Seidl-Seiboth V."/>
            <person name="Martinez D.A."/>
            <person name="Druzhinina I.S."/>
            <person name="Thon M."/>
            <person name="Zeilinger S."/>
            <person name="Casas-Flores S."/>
            <person name="Horwitz B.A."/>
            <person name="Mukherjee P.K."/>
            <person name="Mukherjee M."/>
            <person name="Kredics L."/>
            <person name="Alcaraz L.D."/>
            <person name="Aerts A."/>
            <person name="Antal Z."/>
            <person name="Atanasova L."/>
            <person name="Cervantes-Badillo M.G."/>
            <person name="Challacombe J."/>
            <person name="Chertkov O."/>
            <person name="McCluskey K."/>
            <person name="Coulpier F."/>
            <person name="Deshpande N."/>
            <person name="von Doehren H."/>
            <person name="Ebbole D.J."/>
            <person name="Esquivel-Naranjo E.U."/>
            <person name="Fekete E."/>
            <person name="Flipphi M."/>
            <person name="Glaser F."/>
            <person name="Gomez-Rodriguez E.Y."/>
            <person name="Gruber S."/>
            <person name="Han C."/>
            <person name="Henrissat B."/>
            <person name="Hermosa R."/>
            <person name="Hernandez-Onate M."/>
            <person name="Karaffa L."/>
            <person name="Kosti I."/>
            <person name="Le Crom S."/>
            <person name="Lindquist E."/>
            <person name="Lucas S."/>
            <person name="Luebeck M."/>
            <person name="Luebeck P.S."/>
            <person name="Margeot A."/>
            <person name="Metz B."/>
            <person name="Misra M."/>
            <person name="Nevalainen H."/>
            <person name="Omann M."/>
            <person name="Packer N."/>
            <person name="Perrone G."/>
            <person name="Uresti-Rivera E.E."/>
            <person name="Salamov A."/>
            <person name="Schmoll M."/>
            <person name="Seiboth B."/>
            <person name="Shapiro H."/>
            <person name="Sukno S."/>
            <person name="Tamayo-Ramos J.A."/>
            <person name="Tisch D."/>
            <person name="Wiest A."/>
            <person name="Wilkinson H.H."/>
            <person name="Zhang M."/>
            <person name="Coutinho P.M."/>
            <person name="Kenerley C.M."/>
            <person name="Monte E."/>
            <person name="Baker S.E."/>
            <person name="Grigoriev I.V."/>
        </authorList>
    </citation>
    <scope>NUCLEOTIDE SEQUENCE [LARGE SCALE GENOMIC DNA]</scope>
    <source>
        <strain evidence="4">Gv29-8 / FGSC 10586</strain>
    </source>
</reference>
<feature type="domain" description="CREG-like beta-barrel" evidence="2">
    <location>
        <begin position="38"/>
        <end position="253"/>
    </location>
</feature>
<dbReference type="InterPro" id="IPR012349">
    <property type="entry name" value="Split_barrel_FMN-bd"/>
</dbReference>
<sequence>MKLLSVIGGLSGYAAALELTAPLFGDAGSVGERRIPSSYESAVMGRRVLALTKLGTLSTVFPKSSSSSDADTAERRPDGLEGLPVGLLDYIADCEDEGNPTILAIKIATSFKNVRAGSNITLSVEWTPPYPPSKRIPLLSRLSAYVPFLGNKDYNEASPFAESDSPPDTVPYSAANLPRFSLIGYLEPINPDIKEAVRLASCYTTKHTDAKYWLPGNPIHASEWARLVVTQVYWIGGFGDRAYIGWIPIDEWKKVTKEEWQSIQLPGEKKGWSEWSVNEAGAGEL</sequence>
<protein>
    <recommendedName>
        <fullName evidence="2">CREG-like beta-barrel domain-containing protein</fullName>
    </recommendedName>
</protein>
<accession>G9MRG2</accession>
<keyword evidence="1" id="KW-0732">Signal</keyword>
<organism evidence="3 4">
    <name type="scientific">Hypocrea virens (strain Gv29-8 / FGSC 10586)</name>
    <name type="common">Gliocladium virens</name>
    <name type="synonym">Trichoderma virens</name>
    <dbReference type="NCBI Taxonomy" id="413071"/>
    <lineage>
        <taxon>Eukaryota</taxon>
        <taxon>Fungi</taxon>
        <taxon>Dikarya</taxon>
        <taxon>Ascomycota</taxon>
        <taxon>Pezizomycotina</taxon>
        <taxon>Sordariomycetes</taxon>
        <taxon>Hypocreomycetidae</taxon>
        <taxon>Hypocreales</taxon>
        <taxon>Hypocreaceae</taxon>
        <taxon>Trichoderma</taxon>
    </lineage>
</organism>
<dbReference type="STRING" id="413071.G9MRG2"/>
<evidence type="ECO:0000313" key="4">
    <source>
        <dbReference type="Proteomes" id="UP000007115"/>
    </source>
</evidence>
<dbReference type="SUPFAM" id="SSF50475">
    <property type="entry name" value="FMN-binding split barrel"/>
    <property type="match status" value="1"/>
</dbReference>
<dbReference type="Gene3D" id="2.30.110.10">
    <property type="entry name" value="Electron Transport, Fmn-binding Protein, Chain A"/>
    <property type="match status" value="1"/>
</dbReference>
<feature type="signal peptide" evidence="1">
    <location>
        <begin position="1"/>
        <end position="16"/>
    </location>
</feature>
<gene>
    <name evidence="3" type="ORF">TRIVIDRAFT_83881</name>
</gene>
<keyword evidence="4" id="KW-1185">Reference proteome</keyword>
<proteinExistence type="predicted"/>
<dbReference type="InParanoid" id="G9MRG2"/>
<dbReference type="VEuPathDB" id="FungiDB:TRIVIDRAFT_83881"/>
<feature type="chain" id="PRO_5003523556" description="CREG-like beta-barrel domain-containing protein" evidence="1">
    <location>
        <begin position="17"/>
        <end position="285"/>
    </location>
</feature>
<name>G9MRG2_HYPVG</name>
<dbReference type="PANTHER" id="PTHR37273:SF1">
    <property type="entry name" value="ADL397C-AP"/>
    <property type="match status" value="1"/>
</dbReference>
<dbReference type="Proteomes" id="UP000007115">
    <property type="component" value="Unassembled WGS sequence"/>
</dbReference>